<keyword evidence="4" id="KW-1185">Reference proteome</keyword>
<dbReference type="Gene3D" id="1.20.1250.20">
    <property type="entry name" value="MFS general substrate transporter like domains"/>
    <property type="match status" value="1"/>
</dbReference>
<feature type="compositionally biased region" description="Pro residues" evidence="1">
    <location>
        <begin position="403"/>
        <end position="426"/>
    </location>
</feature>
<feature type="transmembrane region" description="Helical" evidence="2">
    <location>
        <begin position="349"/>
        <end position="369"/>
    </location>
</feature>
<dbReference type="PANTHER" id="PTHR23542:SF1">
    <property type="entry name" value="MAJOR FACILITATOR SUPERFAMILY (MFS) PROFILE DOMAIN-CONTAINING PROTEIN"/>
    <property type="match status" value="1"/>
</dbReference>
<dbReference type="InterPro" id="IPR036259">
    <property type="entry name" value="MFS_trans_sf"/>
</dbReference>
<evidence type="ECO:0000313" key="3">
    <source>
        <dbReference type="EMBL" id="MFB8749160.1"/>
    </source>
</evidence>
<dbReference type="RefSeq" id="WP_376718645.1">
    <property type="nucleotide sequence ID" value="NZ_JAYMRR010000004.1"/>
</dbReference>
<dbReference type="Pfam" id="PF07690">
    <property type="entry name" value="MFS_1"/>
    <property type="match status" value="1"/>
</dbReference>
<gene>
    <name evidence="3" type="ORF">VSS30_10150</name>
</gene>
<feature type="transmembrane region" description="Helical" evidence="2">
    <location>
        <begin position="222"/>
        <end position="247"/>
    </location>
</feature>
<evidence type="ECO:0000313" key="4">
    <source>
        <dbReference type="Proteomes" id="UP001585018"/>
    </source>
</evidence>
<reference evidence="3 4" key="1">
    <citation type="submission" date="2024-01" db="EMBL/GenBank/DDBJ databases">
        <title>Genome mining of biosynthetic gene clusters to explore secondary metabolites of Streptomyces sp.</title>
        <authorList>
            <person name="Baig A."/>
            <person name="Ajitkumar Shintre N."/>
            <person name="Kumar H."/>
            <person name="Anbarasu A."/>
            <person name="Ramaiah S."/>
        </authorList>
    </citation>
    <scope>NUCLEOTIDE SEQUENCE [LARGE SCALE GENOMIC DNA]</scope>
    <source>
        <strain evidence="3 4">A03</strain>
    </source>
</reference>
<accession>A0ABV5D8W2</accession>
<evidence type="ECO:0000256" key="2">
    <source>
        <dbReference type="SAM" id="Phobius"/>
    </source>
</evidence>
<dbReference type="SUPFAM" id="SSF103473">
    <property type="entry name" value="MFS general substrate transporter"/>
    <property type="match status" value="1"/>
</dbReference>
<feature type="transmembrane region" description="Helical" evidence="2">
    <location>
        <begin position="315"/>
        <end position="337"/>
    </location>
</feature>
<comment type="caution">
    <text evidence="3">The sequence shown here is derived from an EMBL/GenBank/DDBJ whole genome shotgun (WGS) entry which is preliminary data.</text>
</comment>
<dbReference type="EMBL" id="JAYMRR010000004">
    <property type="protein sequence ID" value="MFB8749160.1"/>
    <property type="molecule type" value="Genomic_DNA"/>
</dbReference>
<feature type="transmembrane region" description="Helical" evidence="2">
    <location>
        <begin position="259"/>
        <end position="280"/>
    </location>
</feature>
<name>A0ABV5D8W2_9ACTN</name>
<protein>
    <submittedName>
        <fullName evidence="3">MFS transporter</fullName>
    </submittedName>
</protein>
<feature type="transmembrane region" description="Helical" evidence="2">
    <location>
        <begin position="45"/>
        <end position="68"/>
    </location>
</feature>
<feature type="transmembrane region" description="Helical" evidence="2">
    <location>
        <begin position="375"/>
        <end position="396"/>
    </location>
</feature>
<keyword evidence="2" id="KW-1133">Transmembrane helix</keyword>
<dbReference type="PANTHER" id="PTHR23542">
    <property type="match status" value="1"/>
</dbReference>
<organism evidence="3 4">
    <name type="scientific">Streptomyces parvulus</name>
    <dbReference type="NCBI Taxonomy" id="146923"/>
    <lineage>
        <taxon>Bacteria</taxon>
        <taxon>Bacillati</taxon>
        <taxon>Actinomycetota</taxon>
        <taxon>Actinomycetes</taxon>
        <taxon>Kitasatosporales</taxon>
        <taxon>Streptomycetaceae</taxon>
        <taxon>Streptomyces</taxon>
    </lineage>
</organism>
<sequence length="433" mass="43837">MSLTASPAPAPRPTYGAVLGSPYVTRLLAGTLTGRLPNGMAPVAIVLWATASGHGIAFGGLLSALYGLSSALAQPVKGRLMDRHGQTAVHLPAALINSALLVALPLTGPYGGAGLTTAIVVAGGLSTPPLEAGLRALWPSVLPDPRLRHAALALDTGTQGLLYIVGPLLVAALASTHSPTTALAVTAVLGMAGTATVALAPPARRWRPAPPAQEPAPETPRLASPALVLLFASLVGIGFAIGAMNVWAVSMAEQHRQEMLSGILPAAFSTGSFLGGLLYGRRHWNSTTTSRLVTAAAAFVAGWLPLLFLPGPYAATVAVAVPGAFLTVVVACAYVTTDTLAPAARTSEAYAWLILSIGVGQSAGTALSGRLAGQALASAVLPSAGATFALAVLLAARRRLVPPQQPTSSPRPSPFPPPPIGDPPCPTHQQSRS</sequence>
<dbReference type="Proteomes" id="UP001585018">
    <property type="component" value="Unassembled WGS sequence"/>
</dbReference>
<keyword evidence="2" id="KW-0472">Membrane</keyword>
<feature type="region of interest" description="Disordered" evidence="1">
    <location>
        <begin position="402"/>
        <end position="433"/>
    </location>
</feature>
<evidence type="ECO:0000256" key="1">
    <source>
        <dbReference type="SAM" id="MobiDB-lite"/>
    </source>
</evidence>
<proteinExistence type="predicted"/>
<dbReference type="InterPro" id="IPR011701">
    <property type="entry name" value="MFS"/>
</dbReference>
<feature type="transmembrane region" description="Helical" evidence="2">
    <location>
        <begin position="89"/>
        <end position="107"/>
    </location>
</feature>
<feature type="transmembrane region" description="Helical" evidence="2">
    <location>
        <begin position="180"/>
        <end position="201"/>
    </location>
</feature>
<keyword evidence="2" id="KW-0812">Transmembrane</keyword>
<feature type="transmembrane region" description="Helical" evidence="2">
    <location>
        <begin position="292"/>
        <end position="309"/>
    </location>
</feature>